<dbReference type="EMBL" id="CAJVPY010002727">
    <property type="protein sequence ID" value="CAG8570168.1"/>
    <property type="molecule type" value="Genomic_DNA"/>
</dbReference>
<dbReference type="OrthoDB" id="2377617at2759"/>
<accession>A0A9N9FZ15</accession>
<sequence length="77" mass="8508">AKTFMKILTITNMNQPQPLIPQTASIPLNSSFNNLTAKQKYEILTKGTTDMFGSAQEIENQTAPQFPTDILSGSSFR</sequence>
<gene>
    <name evidence="1" type="ORF">DERYTH_LOCUS6166</name>
</gene>
<keyword evidence="2" id="KW-1185">Reference proteome</keyword>
<dbReference type="AlphaFoldDB" id="A0A9N9FZ15"/>
<name>A0A9N9FZ15_9GLOM</name>
<dbReference type="Proteomes" id="UP000789405">
    <property type="component" value="Unassembled WGS sequence"/>
</dbReference>
<comment type="caution">
    <text evidence="1">The sequence shown here is derived from an EMBL/GenBank/DDBJ whole genome shotgun (WGS) entry which is preliminary data.</text>
</comment>
<proteinExistence type="predicted"/>
<protein>
    <submittedName>
        <fullName evidence="1">18296_t:CDS:1</fullName>
    </submittedName>
</protein>
<feature type="non-terminal residue" evidence="1">
    <location>
        <position position="1"/>
    </location>
</feature>
<evidence type="ECO:0000313" key="1">
    <source>
        <dbReference type="EMBL" id="CAG8570168.1"/>
    </source>
</evidence>
<organism evidence="1 2">
    <name type="scientific">Dentiscutata erythropus</name>
    <dbReference type="NCBI Taxonomy" id="1348616"/>
    <lineage>
        <taxon>Eukaryota</taxon>
        <taxon>Fungi</taxon>
        <taxon>Fungi incertae sedis</taxon>
        <taxon>Mucoromycota</taxon>
        <taxon>Glomeromycotina</taxon>
        <taxon>Glomeromycetes</taxon>
        <taxon>Diversisporales</taxon>
        <taxon>Gigasporaceae</taxon>
        <taxon>Dentiscutata</taxon>
    </lineage>
</organism>
<reference evidence="1" key="1">
    <citation type="submission" date="2021-06" db="EMBL/GenBank/DDBJ databases">
        <authorList>
            <person name="Kallberg Y."/>
            <person name="Tangrot J."/>
            <person name="Rosling A."/>
        </authorList>
    </citation>
    <scope>NUCLEOTIDE SEQUENCE</scope>
    <source>
        <strain evidence="1">MA453B</strain>
    </source>
</reference>
<evidence type="ECO:0000313" key="2">
    <source>
        <dbReference type="Proteomes" id="UP000789405"/>
    </source>
</evidence>